<dbReference type="AlphaFoldDB" id="A0A6P2IVE1"/>
<evidence type="ECO:0000259" key="7">
    <source>
        <dbReference type="PROSITE" id="PS50035"/>
    </source>
</evidence>
<evidence type="ECO:0000313" key="9">
    <source>
        <dbReference type="Proteomes" id="UP000494125"/>
    </source>
</evidence>
<dbReference type="InterPro" id="IPR025202">
    <property type="entry name" value="PLD-like_dom"/>
</dbReference>
<protein>
    <recommendedName>
        <fullName evidence="3">phospholipase D</fullName>
        <ecNumber evidence="3">3.1.4.4</ecNumber>
    </recommendedName>
</protein>
<dbReference type="EMBL" id="CABVPN010000006">
    <property type="protein sequence ID" value="VWB34853.1"/>
    <property type="molecule type" value="Genomic_DNA"/>
</dbReference>
<dbReference type="SUPFAM" id="SSF56024">
    <property type="entry name" value="Phospholipase D/nuclease"/>
    <property type="match status" value="1"/>
</dbReference>
<name>A0A6P2IVE1_9BURK</name>
<dbReference type="Proteomes" id="UP000494125">
    <property type="component" value="Unassembled WGS sequence"/>
</dbReference>
<dbReference type="InterPro" id="IPR051406">
    <property type="entry name" value="PLD_domain"/>
</dbReference>
<dbReference type="PANTHER" id="PTHR43856:SF1">
    <property type="entry name" value="MITOCHONDRIAL CARDIOLIPIN HYDROLASE"/>
    <property type="match status" value="1"/>
</dbReference>
<sequence length="266" mass="28643">MAAPHDHGANAVTARHDERHHVDRAGPSHDVAHSHPRVTAPPCLRYTHGPLSQNHSLSKMLSRQRLAAACLAASLLATPFAAFGKTQNESLLQQAIDFIGRLLPAPTHEAPATQVVESAFSPDGGAEALVLKAIGAARTSIRVAAYSFTSPPVTRALLAAKRRGVNVAVVVDDKGNRAKSSKQALNLLVNAGIPTRTIDAYAIHHDKYLVVDAEHVETGSFNYSASAASRNSENVVVVWNNPQLASRYLAHWQSRFDQGTPYRSTY</sequence>
<dbReference type="Gene3D" id="3.30.870.10">
    <property type="entry name" value="Endonuclease Chain A"/>
    <property type="match status" value="1"/>
</dbReference>
<keyword evidence="4" id="KW-0378">Hydrolase</keyword>
<evidence type="ECO:0000256" key="1">
    <source>
        <dbReference type="ARBA" id="ARBA00000798"/>
    </source>
</evidence>
<keyword evidence="5" id="KW-0442">Lipid degradation</keyword>
<dbReference type="GO" id="GO:0016891">
    <property type="term" value="F:RNA endonuclease activity producing 5'-phosphomonoesters, hydrolytic mechanism"/>
    <property type="evidence" value="ECO:0007669"/>
    <property type="project" value="TreeGrafter"/>
</dbReference>
<evidence type="ECO:0000256" key="6">
    <source>
        <dbReference type="ARBA" id="ARBA00023098"/>
    </source>
</evidence>
<evidence type="ECO:0000256" key="3">
    <source>
        <dbReference type="ARBA" id="ARBA00012027"/>
    </source>
</evidence>
<evidence type="ECO:0000256" key="2">
    <source>
        <dbReference type="ARBA" id="ARBA00008664"/>
    </source>
</evidence>
<dbReference type="PROSITE" id="PS50035">
    <property type="entry name" value="PLD"/>
    <property type="match status" value="1"/>
</dbReference>
<comment type="similarity">
    <text evidence="2">Belongs to the phospholipase D family.</text>
</comment>
<organism evidence="8 9">
    <name type="scientific">Burkholderia diffusa</name>
    <dbReference type="NCBI Taxonomy" id="488732"/>
    <lineage>
        <taxon>Bacteria</taxon>
        <taxon>Pseudomonadati</taxon>
        <taxon>Pseudomonadota</taxon>
        <taxon>Betaproteobacteria</taxon>
        <taxon>Burkholderiales</taxon>
        <taxon>Burkholderiaceae</taxon>
        <taxon>Burkholderia</taxon>
        <taxon>Burkholderia cepacia complex</taxon>
    </lineage>
</organism>
<accession>A0A6P2IVE1</accession>
<evidence type="ECO:0000256" key="5">
    <source>
        <dbReference type="ARBA" id="ARBA00022963"/>
    </source>
</evidence>
<evidence type="ECO:0000313" key="8">
    <source>
        <dbReference type="EMBL" id="VWB34853.1"/>
    </source>
</evidence>
<dbReference type="CDD" id="cd09170">
    <property type="entry name" value="PLDc_Nuc"/>
    <property type="match status" value="1"/>
</dbReference>
<keyword evidence="6" id="KW-0443">Lipid metabolism</keyword>
<dbReference type="InterPro" id="IPR001736">
    <property type="entry name" value="PLipase_D/transphosphatidylase"/>
</dbReference>
<keyword evidence="9" id="KW-1185">Reference proteome</keyword>
<dbReference type="GO" id="GO:0004630">
    <property type="term" value="F:phospholipase D activity"/>
    <property type="evidence" value="ECO:0007669"/>
    <property type="project" value="UniProtKB-EC"/>
</dbReference>
<proteinExistence type="inferred from homology"/>
<gene>
    <name evidence="8" type="ORF">BDI24065_01523</name>
</gene>
<dbReference type="EC" id="3.1.4.4" evidence="3"/>
<comment type="catalytic activity">
    <reaction evidence="1">
        <text>a 1,2-diacyl-sn-glycero-3-phosphocholine + H2O = a 1,2-diacyl-sn-glycero-3-phosphate + choline + H(+)</text>
        <dbReference type="Rhea" id="RHEA:14445"/>
        <dbReference type="ChEBI" id="CHEBI:15354"/>
        <dbReference type="ChEBI" id="CHEBI:15377"/>
        <dbReference type="ChEBI" id="CHEBI:15378"/>
        <dbReference type="ChEBI" id="CHEBI:57643"/>
        <dbReference type="ChEBI" id="CHEBI:58608"/>
        <dbReference type="EC" id="3.1.4.4"/>
    </reaction>
</comment>
<dbReference type="GO" id="GO:0006793">
    <property type="term" value="P:phosphorus metabolic process"/>
    <property type="evidence" value="ECO:0007669"/>
    <property type="project" value="UniProtKB-ARBA"/>
</dbReference>
<dbReference type="GO" id="GO:0016042">
    <property type="term" value="P:lipid catabolic process"/>
    <property type="evidence" value="ECO:0007669"/>
    <property type="project" value="UniProtKB-KW"/>
</dbReference>
<feature type="domain" description="PLD phosphodiesterase" evidence="7">
    <location>
        <begin position="200"/>
        <end position="227"/>
    </location>
</feature>
<evidence type="ECO:0000256" key="4">
    <source>
        <dbReference type="ARBA" id="ARBA00022801"/>
    </source>
</evidence>
<dbReference type="PANTHER" id="PTHR43856">
    <property type="entry name" value="CARDIOLIPIN HYDROLASE"/>
    <property type="match status" value="1"/>
</dbReference>
<reference evidence="8 9" key="1">
    <citation type="submission" date="2019-09" db="EMBL/GenBank/DDBJ databases">
        <authorList>
            <person name="Depoorter E."/>
        </authorList>
    </citation>
    <scope>NUCLEOTIDE SEQUENCE [LARGE SCALE GENOMIC DNA]</scope>
    <source>
        <strain evidence="8">LMG 24065</strain>
    </source>
</reference>
<dbReference type="Pfam" id="PF13091">
    <property type="entry name" value="PLDc_2"/>
    <property type="match status" value="1"/>
</dbReference>